<feature type="chain" id="PRO_5019406302" evidence="10">
    <location>
        <begin position="29"/>
        <end position="682"/>
    </location>
</feature>
<keyword evidence="14" id="KW-1185">Reference proteome</keyword>
<gene>
    <name evidence="13" type="ORF">CWI83_08375</name>
</gene>
<dbReference type="InterPro" id="IPR036942">
    <property type="entry name" value="Beta-barrel_TonB_sf"/>
</dbReference>
<keyword evidence="7 8" id="KW-0998">Cell outer membrane</keyword>
<dbReference type="Proteomes" id="UP000288279">
    <property type="component" value="Unassembled WGS sequence"/>
</dbReference>
<keyword evidence="10" id="KW-0732">Signal</keyword>
<reference evidence="13 14" key="1">
    <citation type="journal article" date="2011" name="Front. Microbiol.">
        <title>Genomic signatures of strain selection and enhancement in Bacillus atrophaeus var. globigii, a historical biowarfare simulant.</title>
        <authorList>
            <person name="Gibbons H.S."/>
            <person name="Broomall S.M."/>
            <person name="McNew L.A."/>
            <person name="Daligault H."/>
            <person name="Chapman C."/>
            <person name="Bruce D."/>
            <person name="Karavis M."/>
            <person name="Krepps M."/>
            <person name="McGregor P.A."/>
            <person name="Hong C."/>
            <person name="Park K.H."/>
            <person name="Akmal A."/>
            <person name="Feldman A."/>
            <person name="Lin J.S."/>
            <person name="Chang W.E."/>
            <person name="Higgs B.W."/>
            <person name="Demirev P."/>
            <person name="Lindquist J."/>
            <person name="Liem A."/>
            <person name="Fochler E."/>
            <person name="Read T.D."/>
            <person name="Tapia R."/>
            <person name="Johnson S."/>
            <person name="Bishop-Lilly K.A."/>
            <person name="Detter C."/>
            <person name="Han C."/>
            <person name="Sozhamannan S."/>
            <person name="Rosenzweig C.N."/>
            <person name="Skowronski E.W."/>
        </authorList>
    </citation>
    <scope>NUCLEOTIDE SEQUENCE [LARGE SCALE GENOMIC DNA]</scope>
    <source>
        <strain evidence="13 14">PIT1</strain>
    </source>
</reference>
<evidence type="ECO:0000256" key="5">
    <source>
        <dbReference type="ARBA" id="ARBA00023077"/>
    </source>
</evidence>
<keyword evidence="4 8" id="KW-0812">Transmembrane</keyword>
<evidence type="ECO:0000259" key="11">
    <source>
        <dbReference type="Pfam" id="PF00593"/>
    </source>
</evidence>
<feature type="domain" description="TonB-dependent receptor plug" evidence="12">
    <location>
        <begin position="54"/>
        <end position="149"/>
    </location>
</feature>
<keyword evidence="2 8" id="KW-0813">Transport</keyword>
<keyword evidence="5 9" id="KW-0798">TonB box</keyword>
<dbReference type="EMBL" id="PIQG01000004">
    <property type="protein sequence ID" value="RUO76369.1"/>
    <property type="molecule type" value="Genomic_DNA"/>
</dbReference>
<dbReference type="Gene3D" id="2.170.130.10">
    <property type="entry name" value="TonB-dependent receptor, plug domain"/>
    <property type="match status" value="1"/>
</dbReference>
<feature type="signal peptide" evidence="10">
    <location>
        <begin position="1"/>
        <end position="28"/>
    </location>
</feature>
<comment type="similarity">
    <text evidence="8 9">Belongs to the TonB-dependent receptor family.</text>
</comment>
<dbReference type="SUPFAM" id="SSF56935">
    <property type="entry name" value="Porins"/>
    <property type="match status" value="1"/>
</dbReference>
<evidence type="ECO:0000256" key="1">
    <source>
        <dbReference type="ARBA" id="ARBA00004571"/>
    </source>
</evidence>
<evidence type="ECO:0000259" key="12">
    <source>
        <dbReference type="Pfam" id="PF07715"/>
    </source>
</evidence>
<dbReference type="PANTHER" id="PTHR30069:SF49">
    <property type="entry name" value="OUTER MEMBRANE PROTEIN C"/>
    <property type="match status" value="1"/>
</dbReference>
<dbReference type="PROSITE" id="PS52016">
    <property type="entry name" value="TONB_DEPENDENT_REC_3"/>
    <property type="match status" value="1"/>
</dbReference>
<dbReference type="InterPro" id="IPR000531">
    <property type="entry name" value="Beta-barrel_TonB"/>
</dbReference>
<accession>A0A432ZEP3</accession>
<evidence type="ECO:0000256" key="3">
    <source>
        <dbReference type="ARBA" id="ARBA00022452"/>
    </source>
</evidence>
<dbReference type="Pfam" id="PF07715">
    <property type="entry name" value="Plug"/>
    <property type="match status" value="1"/>
</dbReference>
<dbReference type="RefSeq" id="WP_126828029.1">
    <property type="nucleotide sequence ID" value="NZ_PIQG01000004.1"/>
</dbReference>
<evidence type="ECO:0000256" key="10">
    <source>
        <dbReference type="SAM" id="SignalP"/>
    </source>
</evidence>
<evidence type="ECO:0000256" key="4">
    <source>
        <dbReference type="ARBA" id="ARBA00022692"/>
    </source>
</evidence>
<keyword evidence="6 8" id="KW-0472">Membrane</keyword>
<dbReference type="InterPro" id="IPR010100">
    <property type="entry name" value="TonB-dep_Cu_rcpt"/>
</dbReference>
<dbReference type="InterPro" id="IPR012910">
    <property type="entry name" value="Plug_dom"/>
</dbReference>
<evidence type="ECO:0000256" key="2">
    <source>
        <dbReference type="ARBA" id="ARBA00022448"/>
    </source>
</evidence>
<dbReference type="InterPro" id="IPR039426">
    <property type="entry name" value="TonB-dep_rcpt-like"/>
</dbReference>
<keyword evidence="3 8" id="KW-1134">Transmembrane beta strand</keyword>
<evidence type="ECO:0000256" key="8">
    <source>
        <dbReference type="PROSITE-ProRule" id="PRU01360"/>
    </source>
</evidence>
<dbReference type="Pfam" id="PF00593">
    <property type="entry name" value="TonB_dep_Rec_b-barrel"/>
    <property type="match status" value="1"/>
</dbReference>
<dbReference type="NCBIfam" id="TIGR01778">
    <property type="entry name" value="TonB-copper"/>
    <property type="match status" value="1"/>
</dbReference>
<evidence type="ECO:0000256" key="6">
    <source>
        <dbReference type="ARBA" id="ARBA00023136"/>
    </source>
</evidence>
<evidence type="ECO:0000313" key="13">
    <source>
        <dbReference type="EMBL" id="RUO76369.1"/>
    </source>
</evidence>
<comment type="subcellular location">
    <subcellularLocation>
        <location evidence="1 8">Cell outer membrane</location>
        <topology evidence="1 8">Multi-pass membrane protein</topology>
    </subcellularLocation>
</comment>
<evidence type="ECO:0000256" key="9">
    <source>
        <dbReference type="RuleBase" id="RU003357"/>
    </source>
</evidence>
<dbReference type="GO" id="GO:0015344">
    <property type="term" value="F:siderophore uptake transmembrane transporter activity"/>
    <property type="evidence" value="ECO:0007669"/>
    <property type="project" value="TreeGrafter"/>
</dbReference>
<dbReference type="AlphaFoldDB" id="A0A432ZEP3"/>
<evidence type="ECO:0000256" key="7">
    <source>
        <dbReference type="ARBA" id="ARBA00023237"/>
    </source>
</evidence>
<sequence>MTHATAQKFALTPIALTLIAVYSAPNFAQTTESETVDPIERLVVVGSTPISATEVVKDPRAPQQPLPAQDGADYLKSISGFSMARKGGTSGEAVFRGAGGSRLTVTSEQQMLLGGCSSRMDPPTAYINPTTFDQIRVIKGPQSVLYGPSHATVLFERNTDSLGNTSSSAYLSYTAAQFGRQELNADLLSGSADGYLRFTGNYSESDDYKTGAGNLVNSAYQRWSGQLTAAYTPSQNEQWLVSIGASDGEAAYADRAMDGVEFARQNAALSYRRQEINAHISEISAQIYFGYIDHLMDNYSLRTFTPTMMMANPAASNPDRYTRGFRLQADLTPSEMVALRVGADGQNNDHRDRRSMNQLMMPYELMPRTQDASFSQFGVFAEADYRLDSSRTVFSGLRLDQWRAKDWRETVGMMSMASPNPTANLSRSETLTSAFVRFEQEFNQHLIYAGLGSAERFPDYWELVGNSRRSMTSASAFLTASERLNQLDLGWRYQEGGFKSNLSMFANRTNDYILIQQSTMGEIVRNIDTQAWGFEADLVYQLSPAWRFDSSLAYVHGTNRSDDRALAQQPPLEFKLAGQYQWQDWTFSGLWRVVARQDRIAPEQGTIVGFDSDETPGFSTFALNLHYQLDQQWQLSMGIDNLFDRDYSEHLNHQGGMIPGYPQLTQIPEPGRTWWVKLDYQL</sequence>
<dbReference type="InterPro" id="IPR037066">
    <property type="entry name" value="Plug_dom_sf"/>
</dbReference>
<evidence type="ECO:0000313" key="14">
    <source>
        <dbReference type="Proteomes" id="UP000288279"/>
    </source>
</evidence>
<comment type="caution">
    <text evidence="13">The sequence shown here is derived from an EMBL/GenBank/DDBJ whole genome shotgun (WGS) entry which is preliminary data.</text>
</comment>
<feature type="domain" description="TonB-dependent receptor-like beta-barrel" evidence="11">
    <location>
        <begin position="206"/>
        <end position="642"/>
    </location>
</feature>
<name>A0A432ZEP3_9GAMM</name>
<proteinExistence type="inferred from homology"/>
<dbReference type="Gene3D" id="2.40.170.20">
    <property type="entry name" value="TonB-dependent receptor, beta-barrel domain"/>
    <property type="match status" value="1"/>
</dbReference>
<dbReference type="GO" id="GO:0009279">
    <property type="term" value="C:cell outer membrane"/>
    <property type="evidence" value="ECO:0007669"/>
    <property type="project" value="UniProtKB-SubCell"/>
</dbReference>
<protein>
    <submittedName>
        <fullName evidence="13">TonB-dependent copper receptor</fullName>
    </submittedName>
</protein>
<dbReference type="PANTHER" id="PTHR30069">
    <property type="entry name" value="TONB-DEPENDENT OUTER MEMBRANE RECEPTOR"/>
    <property type="match status" value="1"/>
</dbReference>
<dbReference type="GO" id="GO:0044718">
    <property type="term" value="P:siderophore transmembrane transport"/>
    <property type="evidence" value="ECO:0007669"/>
    <property type="project" value="TreeGrafter"/>
</dbReference>
<organism evidence="13 14">
    <name type="scientific">Pseudidiomarina taiwanensis</name>
    <dbReference type="NCBI Taxonomy" id="337250"/>
    <lineage>
        <taxon>Bacteria</taxon>
        <taxon>Pseudomonadati</taxon>
        <taxon>Pseudomonadota</taxon>
        <taxon>Gammaproteobacteria</taxon>
        <taxon>Alteromonadales</taxon>
        <taxon>Idiomarinaceae</taxon>
        <taxon>Pseudidiomarina</taxon>
    </lineage>
</organism>
<keyword evidence="13" id="KW-0675">Receptor</keyword>
<dbReference type="OrthoDB" id="5332150at2"/>